<protein>
    <submittedName>
        <fullName evidence="2">Uncharacterized protein</fullName>
    </submittedName>
</protein>
<feature type="compositionally biased region" description="Low complexity" evidence="1">
    <location>
        <begin position="256"/>
        <end position="266"/>
    </location>
</feature>
<accession>Q2GMM3</accession>
<dbReference type="InParanoid" id="Q2GMM3"/>
<dbReference type="OrthoDB" id="3545073at2759"/>
<evidence type="ECO:0000313" key="2">
    <source>
        <dbReference type="EMBL" id="EAQ82963.1"/>
    </source>
</evidence>
<dbReference type="RefSeq" id="XP_001226048.1">
    <property type="nucleotide sequence ID" value="XM_001226047.1"/>
</dbReference>
<dbReference type="Proteomes" id="UP000001056">
    <property type="component" value="Unassembled WGS sequence"/>
</dbReference>
<reference evidence="3" key="1">
    <citation type="journal article" date="2015" name="Genome Announc.">
        <title>Draft genome sequence of the cellulolytic fungus Chaetomium globosum.</title>
        <authorList>
            <person name="Cuomo C.A."/>
            <person name="Untereiner W.A."/>
            <person name="Ma L.-J."/>
            <person name="Grabherr M."/>
            <person name="Birren B.W."/>
        </authorList>
    </citation>
    <scope>NUCLEOTIDE SEQUENCE [LARGE SCALE GENOMIC DNA]</scope>
    <source>
        <strain evidence="3">ATCC 6205 / CBS 148.51 / DSM 1962 / NBRC 6347 / NRRL 1970</strain>
    </source>
</reference>
<keyword evidence="3" id="KW-1185">Reference proteome</keyword>
<evidence type="ECO:0000313" key="3">
    <source>
        <dbReference type="Proteomes" id="UP000001056"/>
    </source>
</evidence>
<dbReference type="OMA" id="PECITLP"/>
<gene>
    <name evidence="2" type="ORF">CHGG_10781</name>
</gene>
<feature type="region of interest" description="Disordered" evidence="1">
    <location>
        <begin position="234"/>
        <end position="278"/>
    </location>
</feature>
<dbReference type="GeneID" id="4397309"/>
<proteinExistence type="predicted"/>
<dbReference type="EMBL" id="CH408036">
    <property type="protein sequence ID" value="EAQ82963.1"/>
    <property type="molecule type" value="Genomic_DNA"/>
</dbReference>
<feature type="region of interest" description="Disordered" evidence="1">
    <location>
        <begin position="1"/>
        <end position="83"/>
    </location>
</feature>
<feature type="compositionally biased region" description="Basic residues" evidence="1">
    <location>
        <begin position="37"/>
        <end position="52"/>
    </location>
</feature>
<evidence type="ECO:0000256" key="1">
    <source>
        <dbReference type="SAM" id="MobiDB-lite"/>
    </source>
</evidence>
<dbReference type="HOGENOM" id="CLU_655519_0_0_1"/>
<name>Q2GMM3_CHAGB</name>
<dbReference type="VEuPathDB" id="FungiDB:CHGG_10781"/>
<organism evidence="2 3">
    <name type="scientific">Chaetomium globosum (strain ATCC 6205 / CBS 148.51 / DSM 1962 / NBRC 6347 / NRRL 1970)</name>
    <name type="common">Soil fungus</name>
    <dbReference type="NCBI Taxonomy" id="306901"/>
    <lineage>
        <taxon>Eukaryota</taxon>
        <taxon>Fungi</taxon>
        <taxon>Dikarya</taxon>
        <taxon>Ascomycota</taxon>
        <taxon>Pezizomycotina</taxon>
        <taxon>Sordariomycetes</taxon>
        <taxon>Sordariomycetidae</taxon>
        <taxon>Sordariales</taxon>
        <taxon>Chaetomiaceae</taxon>
        <taxon>Chaetomium</taxon>
    </lineage>
</organism>
<feature type="compositionally biased region" description="Basic and acidic residues" evidence="1">
    <location>
        <begin position="244"/>
        <end position="255"/>
    </location>
</feature>
<dbReference type="AlphaFoldDB" id="Q2GMM3"/>
<sequence>MSVVGRRKTADPVSGRMPPMVVSRNAIDPATAPPRAMPRRPERKRRSQRTGKPKSAEWQENVPIRFNPRSLPESRAPAKDEPGKSASELWQYLMKYVPHTTPLLSSPLVLELLPLSRQRGLPHKWRFQLAGGYPAVHTLFAVLVYLCEIKNQLACKTCTGASPSILPFPECITLPVAASAKLKAYFGAAGCCNRFYRCTSSNRNQPYCVSRFSLSSDLGGGAHALPENTVKQAALSPQPDAVDEDGHNDPTHEPDTSTSTFASISTPPSPSPTAAPKYSYSHTYKTAIPVLAAGRPKLVTITKPARPAAARACNQPLHTTTTPATTTNITVDGPSITTAPGVTATTTTITTHANTKTTTTTPVPTAATTTTTTKPGAAAKTTKTKRHSSIRRLAEKLGARAAWREATVYQPRGAWCMKK</sequence>